<dbReference type="EMBL" id="JAURVH010001515">
    <property type="protein sequence ID" value="KAK5932136.1"/>
    <property type="molecule type" value="Genomic_DNA"/>
</dbReference>
<name>A0AAN8HXM8_CHAGU</name>
<reference evidence="1 2" key="1">
    <citation type="journal article" date="2023" name="Mol. Biol. Evol.">
        <title>Genomics of Secondarily Temperate Adaptation in the Only Non-Antarctic Icefish.</title>
        <authorList>
            <person name="Rivera-Colon A.G."/>
            <person name="Rayamajhi N."/>
            <person name="Minhas B.F."/>
            <person name="Madrigal G."/>
            <person name="Bilyk K.T."/>
            <person name="Yoon V."/>
            <person name="Hune M."/>
            <person name="Gregory S."/>
            <person name="Cheng C.H.C."/>
            <person name="Catchen J.M."/>
        </authorList>
    </citation>
    <scope>NUCLEOTIDE SEQUENCE [LARGE SCALE GENOMIC DNA]</scope>
    <source>
        <tissue evidence="1">White muscle</tissue>
    </source>
</reference>
<dbReference type="AlphaFoldDB" id="A0AAN8HXM8"/>
<accession>A0AAN8HXM8</accession>
<proteinExistence type="predicted"/>
<protein>
    <submittedName>
        <fullName evidence="1">Uncharacterized protein</fullName>
    </submittedName>
</protein>
<sequence>MTKPPVSWAIPYKGKPVTKQRLSHCLWKQLLWGPYESELAGTFRFASSLDSGSGCILGSVQDVSHPRHWCKRRAGPRHSLLSAF</sequence>
<dbReference type="Proteomes" id="UP001331515">
    <property type="component" value="Unassembled WGS sequence"/>
</dbReference>
<comment type="caution">
    <text evidence="1">The sequence shown here is derived from an EMBL/GenBank/DDBJ whole genome shotgun (WGS) entry which is preliminary data.</text>
</comment>
<organism evidence="1 2">
    <name type="scientific">Champsocephalus gunnari</name>
    <name type="common">Mackerel icefish</name>
    <dbReference type="NCBI Taxonomy" id="52237"/>
    <lineage>
        <taxon>Eukaryota</taxon>
        <taxon>Metazoa</taxon>
        <taxon>Chordata</taxon>
        <taxon>Craniata</taxon>
        <taxon>Vertebrata</taxon>
        <taxon>Euteleostomi</taxon>
        <taxon>Actinopterygii</taxon>
        <taxon>Neopterygii</taxon>
        <taxon>Teleostei</taxon>
        <taxon>Neoteleostei</taxon>
        <taxon>Acanthomorphata</taxon>
        <taxon>Eupercaria</taxon>
        <taxon>Perciformes</taxon>
        <taxon>Notothenioidei</taxon>
        <taxon>Channichthyidae</taxon>
        <taxon>Champsocephalus</taxon>
    </lineage>
</organism>
<keyword evidence="2" id="KW-1185">Reference proteome</keyword>
<gene>
    <name evidence="1" type="ORF">CgunFtcFv8_003866</name>
</gene>
<evidence type="ECO:0000313" key="1">
    <source>
        <dbReference type="EMBL" id="KAK5932136.1"/>
    </source>
</evidence>
<evidence type="ECO:0000313" key="2">
    <source>
        <dbReference type="Proteomes" id="UP001331515"/>
    </source>
</evidence>